<dbReference type="Proteomes" id="UP000186513">
    <property type="component" value="Unassembled WGS sequence"/>
</dbReference>
<dbReference type="STRING" id="1121279.SAMN02745887_00345"/>
<feature type="domain" description="Putative auto-transporter adhesin head GIN" evidence="2">
    <location>
        <begin position="37"/>
        <end position="202"/>
    </location>
</feature>
<evidence type="ECO:0000259" key="2">
    <source>
        <dbReference type="Pfam" id="PF10988"/>
    </source>
</evidence>
<organism evidence="3 4">
    <name type="scientific">Chitinimonas taiwanensis DSM 18899</name>
    <dbReference type="NCBI Taxonomy" id="1121279"/>
    <lineage>
        <taxon>Bacteria</taxon>
        <taxon>Pseudomonadati</taxon>
        <taxon>Pseudomonadota</taxon>
        <taxon>Betaproteobacteria</taxon>
        <taxon>Neisseriales</taxon>
        <taxon>Chitinibacteraceae</taxon>
        <taxon>Chitinimonas</taxon>
    </lineage>
</organism>
<dbReference type="OrthoDB" id="8774193at2"/>
<evidence type="ECO:0000313" key="3">
    <source>
        <dbReference type="EMBL" id="SFZ70905.1"/>
    </source>
</evidence>
<evidence type="ECO:0000313" key="4">
    <source>
        <dbReference type="Proteomes" id="UP000186513"/>
    </source>
</evidence>
<accession>A0A1K2H637</accession>
<gene>
    <name evidence="3" type="ORF">SAMN02745887_00345</name>
</gene>
<sequence>MRIVTTTLIATVLAASSLAGSDTKTAPRIEESRALADFSTLRSEGAWVLDVKVGPAPSLKLIGDAERVARIETRVDKGELLIRYQHGENGLRMGRKNAVRIEVTVPKLDSYHHEGVGQTVLSGLHGERFSIDFLGAGELIASGTVKQLQVDAEGAGSLELAQLKAGDVAIDLEGVGSVALYASESLSADVGGIGSLTYYGKPKRVSKSVSGIGSVQAGK</sequence>
<reference evidence="3 4" key="1">
    <citation type="submission" date="2016-11" db="EMBL/GenBank/DDBJ databases">
        <authorList>
            <person name="Jaros S."/>
            <person name="Januszkiewicz K."/>
            <person name="Wedrychowicz H."/>
        </authorList>
    </citation>
    <scope>NUCLEOTIDE SEQUENCE [LARGE SCALE GENOMIC DNA]</scope>
    <source>
        <strain evidence="3 4">DSM 18899</strain>
    </source>
</reference>
<keyword evidence="1" id="KW-0732">Signal</keyword>
<dbReference type="AlphaFoldDB" id="A0A1K2H637"/>
<dbReference type="RefSeq" id="WP_072426874.1">
    <property type="nucleotide sequence ID" value="NZ_FPKR01000001.1"/>
</dbReference>
<feature type="signal peptide" evidence="1">
    <location>
        <begin position="1"/>
        <end position="19"/>
    </location>
</feature>
<feature type="chain" id="PRO_5012114467" evidence="1">
    <location>
        <begin position="20"/>
        <end position="219"/>
    </location>
</feature>
<protein>
    <submittedName>
        <fullName evidence="3">Putative auto-transporter adhesin, head GIN domain</fullName>
    </submittedName>
</protein>
<dbReference type="EMBL" id="FPKR01000001">
    <property type="protein sequence ID" value="SFZ70905.1"/>
    <property type="molecule type" value="Genomic_DNA"/>
</dbReference>
<dbReference type="Pfam" id="PF10988">
    <property type="entry name" value="DUF2807"/>
    <property type="match status" value="1"/>
</dbReference>
<dbReference type="Gene3D" id="2.160.20.120">
    <property type="match status" value="1"/>
</dbReference>
<proteinExistence type="predicted"/>
<keyword evidence="4" id="KW-1185">Reference proteome</keyword>
<evidence type="ECO:0000256" key="1">
    <source>
        <dbReference type="SAM" id="SignalP"/>
    </source>
</evidence>
<name>A0A1K2H637_9NEIS</name>
<dbReference type="InterPro" id="IPR021255">
    <property type="entry name" value="DUF2807"/>
</dbReference>